<organism evidence="1">
    <name type="scientific">Capitella teleta</name>
    <name type="common">Polychaete worm</name>
    <dbReference type="NCBI Taxonomy" id="283909"/>
    <lineage>
        <taxon>Eukaryota</taxon>
        <taxon>Metazoa</taxon>
        <taxon>Spiralia</taxon>
        <taxon>Lophotrochozoa</taxon>
        <taxon>Annelida</taxon>
        <taxon>Polychaeta</taxon>
        <taxon>Sedentaria</taxon>
        <taxon>Scolecida</taxon>
        <taxon>Capitellidae</taxon>
        <taxon>Capitella</taxon>
    </lineage>
</organism>
<sequence length="131" mass="14733">MAITSPSLELVHRDYGDDNGECSAGALNASSLVGFDLSLLTVKLSSNLSKIRRIGNLRIFFTCPSQTRIQPSIQFSNGYINEVSTNDEETWEYVNASITVYDATNDTAMRHYFDQSHEAADTKERCIWDDR</sequence>
<evidence type="ECO:0000313" key="1">
    <source>
        <dbReference type="EMBL" id="ELT89880.1"/>
    </source>
</evidence>
<evidence type="ECO:0000313" key="3">
    <source>
        <dbReference type="Proteomes" id="UP000014760"/>
    </source>
</evidence>
<dbReference type="EnsemblMetazoa" id="CapteT200571">
    <property type="protein sequence ID" value="CapteP200571"/>
    <property type="gene ID" value="CapteG200571"/>
</dbReference>
<evidence type="ECO:0000313" key="2">
    <source>
        <dbReference type="EnsemblMetazoa" id="CapteP200571"/>
    </source>
</evidence>
<reference evidence="3" key="1">
    <citation type="submission" date="2012-12" db="EMBL/GenBank/DDBJ databases">
        <authorList>
            <person name="Hellsten U."/>
            <person name="Grimwood J."/>
            <person name="Chapman J.A."/>
            <person name="Shapiro H."/>
            <person name="Aerts A."/>
            <person name="Otillar R.P."/>
            <person name="Terry A.Y."/>
            <person name="Boore J.L."/>
            <person name="Simakov O."/>
            <person name="Marletaz F."/>
            <person name="Cho S.-J."/>
            <person name="Edsinger-Gonzales E."/>
            <person name="Havlak P."/>
            <person name="Kuo D.-H."/>
            <person name="Larsson T."/>
            <person name="Lv J."/>
            <person name="Arendt D."/>
            <person name="Savage R."/>
            <person name="Osoegawa K."/>
            <person name="de Jong P."/>
            <person name="Lindberg D.R."/>
            <person name="Seaver E.C."/>
            <person name="Weisblat D.A."/>
            <person name="Putnam N.H."/>
            <person name="Grigoriev I.V."/>
            <person name="Rokhsar D.S."/>
        </authorList>
    </citation>
    <scope>NUCLEOTIDE SEQUENCE</scope>
    <source>
        <strain evidence="3">I ESC-2004</strain>
    </source>
</reference>
<proteinExistence type="predicted"/>
<dbReference type="HOGENOM" id="CLU_1929579_0_0_1"/>
<dbReference type="EMBL" id="AMQN01003192">
    <property type="status" value="NOT_ANNOTATED_CDS"/>
    <property type="molecule type" value="Genomic_DNA"/>
</dbReference>
<dbReference type="AlphaFoldDB" id="R7T8C7"/>
<accession>R7T8C7</accession>
<reference evidence="1 3" key="2">
    <citation type="journal article" date="2013" name="Nature">
        <title>Insights into bilaterian evolution from three spiralian genomes.</title>
        <authorList>
            <person name="Simakov O."/>
            <person name="Marletaz F."/>
            <person name="Cho S.J."/>
            <person name="Edsinger-Gonzales E."/>
            <person name="Havlak P."/>
            <person name="Hellsten U."/>
            <person name="Kuo D.H."/>
            <person name="Larsson T."/>
            <person name="Lv J."/>
            <person name="Arendt D."/>
            <person name="Savage R."/>
            <person name="Osoegawa K."/>
            <person name="de Jong P."/>
            <person name="Grimwood J."/>
            <person name="Chapman J.A."/>
            <person name="Shapiro H."/>
            <person name="Aerts A."/>
            <person name="Otillar R.P."/>
            <person name="Terry A.Y."/>
            <person name="Boore J.L."/>
            <person name="Grigoriev I.V."/>
            <person name="Lindberg D.R."/>
            <person name="Seaver E.C."/>
            <person name="Weisblat D.A."/>
            <person name="Putnam N.H."/>
            <person name="Rokhsar D.S."/>
        </authorList>
    </citation>
    <scope>NUCLEOTIDE SEQUENCE</scope>
    <source>
        <strain evidence="1 3">I ESC-2004</strain>
    </source>
</reference>
<gene>
    <name evidence="1" type="ORF">CAPTEDRAFT_200571</name>
</gene>
<reference evidence="2" key="3">
    <citation type="submission" date="2015-06" db="UniProtKB">
        <authorList>
            <consortium name="EnsemblMetazoa"/>
        </authorList>
    </citation>
    <scope>IDENTIFICATION</scope>
</reference>
<protein>
    <submittedName>
        <fullName evidence="1 2">Uncharacterized protein</fullName>
    </submittedName>
</protein>
<name>R7T8C7_CAPTE</name>
<keyword evidence="3" id="KW-1185">Reference proteome</keyword>
<dbReference type="EMBL" id="KB311138">
    <property type="protein sequence ID" value="ELT89880.1"/>
    <property type="molecule type" value="Genomic_DNA"/>
</dbReference>
<dbReference type="Proteomes" id="UP000014760">
    <property type="component" value="Unassembled WGS sequence"/>
</dbReference>